<evidence type="ECO:0000313" key="10">
    <source>
        <dbReference type="Proteomes" id="UP000283387"/>
    </source>
</evidence>
<proteinExistence type="predicted"/>
<dbReference type="InterPro" id="IPR004562">
    <property type="entry name" value="LipoylTrfase_LipoateP_Ligase"/>
</dbReference>
<comment type="pathway">
    <text evidence="2">Protein modification; protein lipoylation via exogenous pathway; protein N(6)-(lipoyl)lysine from lipoate: step 1/2.</text>
</comment>
<dbReference type="Pfam" id="PF21948">
    <property type="entry name" value="LplA-B_cat"/>
    <property type="match status" value="1"/>
</dbReference>
<dbReference type="GO" id="GO:0016979">
    <property type="term" value="F:lipoate-protein ligase activity"/>
    <property type="evidence" value="ECO:0007669"/>
    <property type="project" value="UniProtKB-EC"/>
</dbReference>
<dbReference type="Proteomes" id="UP000283387">
    <property type="component" value="Unassembled WGS sequence"/>
</dbReference>
<dbReference type="PANTHER" id="PTHR12561">
    <property type="entry name" value="LIPOATE-PROTEIN LIGASE"/>
    <property type="match status" value="1"/>
</dbReference>
<dbReference type="GO" id="GO:0017118">
    <property type="term" value="F:lipoyltransferase activity"/>
    <property type="evidence" value="ECO:0007669"/>
    <property type="project" value="TreeGrafter"/>
</dbReference>
<reference evidence="9 10" key="1">
    <citation type="submission" date="2018-09" db="EMBL/GenBank/DDBJ databases">
        <title>Genomic Encyclopedia of Archaeal and Bacterial Type Strains, Phase II (KMG-II): from individual species to whole genera.</title>
        <authorList>
            <person name="Goeker M."/>
        </authorList>
    </citation>
    <scope>NUCLEOTIDE SEQUENCE [LARGE SCALE GENOMIC DNA]</scope>
    <source>
        <strain evidence="9 10">DSM 27148</strain>
    </source>
</reference>
<dbReference type="InterPro" id="IPR004143">
    <property type="entry name" value="BPL_LPL_catalytic"/>
</dbReference>
<evidence type="ECO:0000256" key="4">
    <source>
        <dbReference type="ARBA" id="ARBA00022598"/>
    </source>
</evidence>
<evidence type="ECO:0000256" key="3">
    <source>
        <dbReference type="ARBA" id="ARBA00012367"/>
    </source>
</evidence>
<keyword evidence="10" id="KW-1185">Reference proteome</keyword>
<name>A0A419W3V3_9BACT</name>
<gene>
    <name evidence="9" type="ORF">BC643_0336</name>
</gene>
<comment type="pathway">
    <text evidence="1">Protein modification; protein lipoylation via exogenous pathway; protein N(6)-(lipoyl)lysine from lipoate: step 2/2.</text>
</comment>
<dbReference type="NCBIfam" id="TIGR00545">
    <property type="entry name" value="lipoyltrans"/>
    <property type="match status" value="1"/>
</dbReference>
<keyword evidence="5" id="KW-0547">Nucleotide-binding</keyword>
<dbReference type="GO" id="GO:0005737">
    <property type="term" value="C:cytoplasm"/>
    <property type="evidence" value="ECO:0007669"/>
    <property type="project" value="TreeGrafter"/>
</dbReference>
<dbReference type="PROSITE" id="PS51733">
    <property type="entry name" value="BPL_LPL_CATALYTIC"/>
    <property type="match status" value="1"/>
</dbReference>
<dbReference type="Gene3D" id="3.30.390.50">
    <property type="entry name" value="CO dehydrogenase flavoprotein, C-terminal domain"/>
    <property type="match status" value="1"/>
</dbReference>
<dbReference type="GO" id="GO:0005524">
    <property type="term" value="F:ATP binding"/>
    <property type="evidence" value="ECO:0007669"/>
    <property type="project" value="UniProtKB-KW"/>
</dbReference>
<dbReference type="EC" id="6.3.1.20" evidence="3"/>
<dbReference type="Gene3D" id="3.30.930.10">
    <property type="entry name" value="Bira Bifunctional Protein, Domain 2"/>
    <property type="match status" value="1"/>
</dbReference>
<dbReference type="UniPathway" id="UPA00537">
    <property type="reaction ID" value="UER00594"/>
</dbReference>
<evidence type="ECO:0000256" key="7">
    <source>
        <dbReference type="ARBA" id="ARBA00048037"/>
    </source>
</evidence>
<dbReference type="OrthoDB" id="9787898at2"/>
<dbReference type="SUPFAM" id="SSF82649">
    <property type="entry name" value="SufE/NifU"/>
    <property type="match status" value="1"/>
</dbReference>
<evidence type="ECO:0000256" key="5">
    <source>
        <dbReference type="ARBA" id="ARBA00022741"/>
    </source>
</evidence>
<accession>A0A419W3V3</accession>
<sequence>MLIIDSPSNNAYFNIASEEYLLKQYPNEEIFLLYVNAPSIIVGRFQNTLAEINLDYVTQNQIKVVRRMSGGGAVYHDLGNLNFSFHTPLAGDDDFSDFSKFTQPVVDLLNGLDVPARLEGRNDLLVDGKKFSGNAKLARNGKMIQHGTILLDSEMSVLSEALKINPLKFRDKAVKSARARVTNLIDYFPGGMTVEEFKQLLINQILQENETNTIIHQLNPVEVAKIEALAAEKYSTWDWNFGGSPAYNFNKAIKVPAGFIELHLDVKKGVIQQTKIFGDFFASRAIEELEEKLNGQLHETEHIRQVLSSVKLTDYFGNVTVDEILELFK</sequence>
<feature type="domain" description="BPL/LPL catalytic" evidence="8">
    <location>
        <begin position="25"/>
        <end position="213"/>
    </location>
</feature>
<evidence type="ECO:0000256" key="2">
    <source>
        <dbReference type="ARBA" id="ARBA00005124"/>
    </source>
</evidence>
<dbReference type="RefSeq" id="WP_120274097.1">
    <property type="nucleotide sequence ID" value="NZ_RAPN01000001.1"/>
</dbReference>
<dbReference type="GO" id="GO:0009249">
    <property type="term" value="P:protein lipoylation"/>
    <property type="evidence" value="ECO:0007669"/>
    <property type="project" value="InterPro"/>
</dbReference>
<dbReference type="AlphaFoldDB" id="A0A419W3V3"/>
<evidence type="ECO:0000256" key="6">
    <source>
        <dbReference type="ARBA" id="ARBA00022840"/>
    </source>
</evidence>
<evidence type="ECO:0000259" key="8">
    <source>
        <dbReference type="PROSITE" id="PS51733"/>
    </source>
</evidence>
<dbReference type="PANTHER" id="PTHR12561:SF3">
    <property type="entry name" value="LIPOYLTRANSFERASE 1, MITOCHONDRIAL"/>
    <property type="match status" value="1"/>
</dbReference>
<evidence type="ECO:0000256" key="1">
    <source>
        <dbReference type="ARBA" id="ARBA00005085"/>
    </source>
</evidence>
<dbReference type="InterPro" id="IPR019491">
    <property type="entry name" value="Lipoate_protein_ligase_C"/>
</dbReference>
<dbReference type="EMBL" id="RAPN01000001">
    <property type="protein sequence ID" value="RKD90000.1"/>
    <property type="molecule type" value="Genomic_DNA"/>
</dbReference>
<evidence type="ECO:0000313" key="9">
    <source>
        <dbReference type="EMBL" id="RKD90000.1"/>
    </source>
</evidence>
<protein>
    <recommendedName>
        <fullName evidence="3">lipoate--protein ligase</fullName>
        <ecNumber evidence="3">6.3.1.20</ecNumber>
    </recommendedName>
</protein>
<organism evidence="9 10">
    <name type="scientific">Mangrovibacterium diazotrophicum</name>
    <dbReference type="NCBI Taxonomy" id="1261403"/>
    <lineage>
        <taxon>Bacteria</taxon>
        <taxon>Pseudomonadati</taxon>
        <taxon>Bacteroidota</taxon>
        <taxon>Bacteroidia</taxon>
        <taxon>Marinilabiliales</taxon>
        <taxon>Prolixibacteraceae</taxon>
        <taxon>Mangrovibacterium</taxon>
    </lineage>
</organism>
<dbReference type="SUPFAM" id="SSF55681">
    <property type="entry name" value="Class II aaRS and biotin synthetases"/>
    <property type="match status" value="1"/>
</dbReference>
<dbReference type="Pfam" id="PF10437">
    <property type="entry name" value="Lip_prot_lig_C"/>
    <property type="match status" value="1"/>
</dbReference>
<keyword evidence="6" id="KW-0067">ATP-binding</keyword>
<dbReference type="CDD" id="cd16443">
    <property type="entry name" value="LplA"/>
    <property type="match status" value="1"/>
</dbReference>
<dbReference type="InterPro" id="IPR045864">
    <property type="entry name" value="aa-tRNA-synth_II/BPL/LPL"/>
</dbReference>
<keyword evidence="4 9" id="KW-0436">Ligase</keyword>
<comment type="caution">
    <text evidence="9">The sequence shown here is derived from an EMBL/GenBank/DDBJ whole genome shotgun (WGS) entry which is preliminary data.</text>
</comment>
<comment type="catalytic activity">
    <reaction evidence="7">
        <text>L-lysyl-[lipoyl-carrier protein] + (R)-lipoate + ATP = N(6)-[(R)-lipoyl]-L-lysyl-[lipoyl-carrier protein] + AMP + diphosphate + H(+)</text>
        <dbReference type="Rhea" id="RHEA:49288"/>
        <dbReference type="Rhea" id="RHEA-COMP:10500"/>
        <dbReference type="Rhea" id="RHEA-COMP:10502"/>
        <dbReference type="ChEBI" id="CHEBI:15378"/>
        <dbReference type="ChEBI" id="CHEBI:29969"/>
        <dbReference type="ChEBI" id="CHEBI:30616"/>
        <dbReference type="ChEBI" id="CHEBI:33019"/>
        <dbReference type="ChEBI" id="CHEBI:83088"/>
        <dbReference type="ChEBI" id="CHEBI:83099"/>
        <dbReference type="ChEBI" id="CHEBI:456215"/>
        <dbReference type="EC" id="6.3.1.20"/>
    </reaction>
</comment>